<keyword evidence="2" id="KW-1185">Reference proteome</keyword>
<protein>
    <recommendedName>
        <fullName evidence="3">Lipoprotein</fullName>
    </recommendedName>
</protein>
<dbReference type="AlphaFoldDB" id="A0A1B8ZAN5"/>
<organism evidence="1 2">
    <name type="scientific">Chryseobacterium artocarpi</name>
    <dbReference type="NCBI Taxonomy" id="1414727"/>
    <lineage>
        <taxon>Bacteria</taxon>
        <taxon>Pseudomonadati</taxon>
        <taxon>Bacteroidota</taxon>
        <taxon>Flavobacteriia</taxon>
        <taxon>Flavobacteriales</taxon>
        <taxon>Weeksellaceae</taxon>
        <taxon>Chryseobacterium group</taxon>
        <taxon>Chryseobacterium</taxon>
    </lineage>
</organism>
<gene>
    <name evidence="1" type="ORF">BBI01_19420</name>
</gene>
<comment type="caution">
    <text evidence="1">The sequence shown here is derived from an EMBL/GenBank/DDBJ whole genome shotgun (WGS) entry which is preliminary data.</text>
</comment>
<reference evidence="1 2" key="1">
    <citation type="submission" date="2016-07" db="EMBL/GenBank/DDBJ databases">
        <authorList>
            <person name="Jeong J.-J."/>
            <person name="Kim D.W."/>
            <person name="Sang M.K."/>
            <person name="Choi I.-G."/>
            <person name="Kim K.D."/>
        </authorList>
    </citation>
    <scope>NUCLEOTIDE SEQUENCE [LARGE SCALE GENOMIC DNA]</scope>
    <source>
        <strain evidence="1 2">UTM-3</strain>
    </source>
</reference>
<dbReference type="Proteomes" id="UP000092651">
    <property type="component" value="Unassembled WGS sequence"/>
</dbReference>
<proteinExistence type="predicted"/>
<evidence type="ECO:0000313" key="2">
    <source>
        <dbReference type="Proteomes" id="UP000092651"/>
    </source>
</evidence>
<evidence type="ECO:0000313" key="1">
    <source>
        <dbReference type="EMBL" id="OCA68652.1"/>
    </source>
</evidence>
<dbReference type="PROSITE" id="PS51257">
    <property type="entry name" value="PROKAR_LIPOPROTEIN"/>
    <property type="match status" value="1"/>
</dbReference>
<evidence type="ECO:0008006" key="3">
    <source>
        <dbReference type="Google" id="ProtNLM"/>
    </source>
</evidence>
<dbReference type="EMBL" id="MAYH01000049">
    <property type="protein sequence ID" value="OCA68652.1"/>
    <property type="molecule type" value="Genomic_DNA"/>
</dbReference>
<name>A0A1B8ZAN5_9FLAO</name>
<sequence length="215" mass="25543">MQRSMLQFLRQNLTYSLILLLAVSCKSYQLTYVKRVSTTEKTVENLYFSSSEDYVYKCQMDIYKNHVSGILIIKKLNETTHRVALTSDFGNKLIDFEVSDNDFKLNYVLPDLDKKIVINFLKNDFQQLLKRQYPVSESFENDNAKIYLSKIDNKAYYLFFNKENNLLKQIIYTKNNKEKIDFTFDAKKHIFADSLNLKHKDFKINIKLFQITETE</sequence>
<accession>A0A1B8ZAN5</accession>